<evidence type="ECO:0000256" key="14">
    <source>
        <dbReference type="ARBA" id="ARBA00023170"/>
    </source>
</evidence>
<dbReference type="GO" id="GO:0008270">
    <property type="term" value="F:zinc ion binding"/>
    <property type="evidence" value="ECO:0007669"/>
    <property type="project" value="UniProtKB-KW"/>
</dbReference>
<keyword evidence="18" id="KW-1185">Reference proteome</keyword>
<accession>A0A316YUL4</accession>
<feature type="domain" description="PAS" evidence="16">
    <location>
        <begin position="62"/>
        <end position="84"/>
    </location>
</feature>
<dbReference type="InParanoid" id="A0A316YUL4"/>
<evidence type="ECO:0000256" key="4">
    <source>
        <dbReference type="ARBA" id="ARBA00022643"/>
    </source>
</evidence>
<gene>
    <name evidence="17" type="ORF">FA10DRAFT_217732</name>
</gene>
<evidence type="ECO:0000256" key="13">
    <source>
        <dbReference type="ARBA" id="ARBA00023163"/>
    </source>
</evidence>
<evidence type="ECO:0000256" key="15">
    <source>
        <dbReference type="SAM" id="MobiDB-lite"/>
    </source>
</evidence>
<dbReference type="SMART" id="SM00086">
    <property type="entry name" value="PAC"/>
    <property type="match status" value="2"/>
</dbReference>
<dbReference type="InterPro" id="IPR035965">
    <property type="entry name" value="PAS-like_dom_sf"/>
</dbReference>
<keyword evidence="6" id="KW-0677">Repeat</keyword>
<dbReference type="SUPFAM" id="SSF55785">
    <property type="entry name" value="PYP-like sensor domain (PAS domain)"/>
    <property type="match status" value="2"/>
</dbReference>
<dbReference type="FunFam" id="3.30.450.20:FF:000064">
    <property type="entry name" value="Vivid PAS protein VVD"/>
    <property type="match status" value="1"/>
</dbReference>
<feature type="non-terminal residue" evidence="17">
    <location>
        <position position="1"/>
    </location>
</feature>
<keyword evidence="12" id="KW-0010">Activator</keyword>
<dbReference type="AlphaFoldDB" id="A0A316YUL4"/>
<proteinExistence type="predicted"/>
<keyword evidence="2" id="KW-0716">Sensory transduction</keyword>
<evidence type="ECO:0000256" key="3">
    <source>
        <dbReference type="ARBA" id="ARBA00022630"/>
    </source>
</evidence>
<organism evidence="17 18">
    <name type="scientific">Acaromyces ingoldii</name>
    <dbReference type="NCBI Taxonomy" id="215250"/>
    <lineage>
        <taxon>Eukaryota</taxon>
        <taxon>Fungi</taxon>
        <taxon>Dikarya</taxon>
        <taxon>Basidiomycota</taxon>
        <taxon>Ustilaginomycotina</taxon>
        <taxon>Exobasidiomycetes</taxon>
        <taxon>Exobasidiales</taxon>
        <taxon>Cryptobasidiaceae</taxon>
        <taxon>Acaromyces</taxon>
    </lineage>
</organism>
<dbReference type="SMART" id="SM00091">
    <property type="entry name" value="PAS"/>
    <property type="match status" value="2"/>
</dbReference>
<dbReference type="PANTHER" id="PTHR47429">
    <property type="entry name" value="PROTEIN TWIN LOV 1"/>
    <property type="match status" value="1"/>
</dbReference>
<dbReference type="PANTHER" id="PTHR47429:SF7">
    <property type="entry name" value="GATA-FACTOR"/>
    <property type="match status" value="1"/>
</dbReference>
<evidence type="ECO:0000313" key="17">
    <source>
        <dbReference type="EMBL" id="PWN91405.1"/>
    </source>
</evidence>
<dbReference type="InterPro" id="IPR001610">
    <property type="entry name" value="PAC"/>
</dbReference>
<keyword evidence="5" id="KW-0479">Metal-binding</keyword>
<name>A0A316YUL4_9BASI</name>
<dbReference type="Gene3D" id="3.30.450.20">
    <property type="entry name" value="PAS domain"/>
    <property type="match status" value="2"/>
</dbReference>
<evidence type="ECO:0000256" key="12">
    <source>
        <dbReference type="ARBA" id="ARBA00023159"/>
    </source>
</evidence>
<evidence type="ECO:0000256" key="8">
    <source>
        <dbReference type="ARBA" id="ARBA00022833"/>
    </source>
</evidence>
<dbReference type="STRING" id="215250.A0A316YUL4"/>
<dbReference type="EMBL" id="KZ819635">
    <property type="protein sequence ID" value="PWN91405.1"/>
    <property type="molecule type" value="Genomic_DNA"/>
</dbReference>
<keyword evidence="8" id="KW-0862">Zinc</keyword>
<evidence type="ECO:0000256" key="6">
    <source>
        <dbReference type="ARBA" id="ARBA00022737"/>
    </source>
</evidence>
<dbReference type="NCBIfam" id="TIGR00229">
    <property type="entry name" value="sensory_box"/>
    <property type="match status" value="1"/>
</dbReference>
<dbReference type="GO" id="GO:0006355">
    <property type="term" value="P:regulation of DNA-templated transcription"/>
    <property type="evidence" value="ECO:0007669"/>
    <property type="project" value="InterPro"/>
</dbReference>
<dbReference type="Proteomes" id="UP000245768">
    <property type="component" value="Unassembled WGS sequence"/>
</dbReference>
<feature type="non-terminal residue" evidence="17">
    <location>
        <position position="573"/>
    </location>
</feature>
<evidence type="ECO:0000256" key="1">
    <source>
        <dbReference type="ARBA" id="ARBA00022543"/>
    </source>
</evidence>
<dbReference type="GO" id="GO:0009881">
    <property type="term" value="F:photoreceptor activity"/>
    <property type="evidence" value="ECO:0007669"/>
    <property type="project" value="UniProtKB-KW"/>
</dbReference>
<evidence type="ECO:0000259" key="16">
    <source>
        <dbReference type="PROSITE" id="PS50112"/>
    </source>
</evidence>
<evidence type="ECO:0000256" key="5">
    <source>
        <dbReference type="ARBA" id="ARBA00022723"/>
    </source>
</evidence>
<evidence type="ECO:0000256" key="9">
    <source>
        <dbReference type="ARBA" id="ARBA00022991"/>
    </source>
</evidence>
<keyword evidence="7" id="KW-0863">Zinc-finger</keyword>
<dbReference type="InterPro" id="IPR013767">
    <property type="entry name" value="PAS_fold"/>
</dbReference>
<dbReference type="Pfam" id="PF00989">
    <property type="entry name" value="PAS"/>
    <property type="match status" value="1"/>
</dbReference>
<feature type="region of interest" description="Disordered" evidence="15">
    <location>
        <begin position="314"/>
        <end position="337"/>
    </location>
</feature>
<dbReference type="PROSITE" id="PS50112">
    <property type="entry name" value="PAS"/>
    <property type="match status" value="2"/>
</dbReference>
<evidence type="ECO:0000256" key="7">
    <source>
        <dbReference type="ARBA" id="ARBA00022771"/>
    </source>
</evidence>
<keyword evidence="4" id="KW-0288">FMN</keyword>
<feature type="domain" description="PAS" evidence="16">
    <location>
        <begin position="239"/>
        <end position="309"/>
    </location>
</feature>
<evidence type="ECO:0000256" key="10">
    <source>
        <dbReference type="ARBA" id="ARBA00023015"/>
    </source>
</evidence>
<keyword evidence="13" id="KW-0804">Transcription</keyword>
<keyword evidence="1" id="KW-0600">Photoreceptor protein</keyword>
<keyword evidence="3" id="KW-0285">Flavoprotein</keyword>
<keyword evidence="9" id="KW-0157">Chromophore</keyword>
<dbReference type="GeneID" id="37040431"/>
<keyword evidence="11" id="KW-0238">DNA-binding</keyword>
<sequence>IYNGQFGNIDALTKRAYTSTGFDLLGALMRVSTRPNPKITIGPVDLSCSFTIVDAKHPDQPIVHCSDTFCELTGYDRTEIIGRNCRFLQSPDGLVEAGSERMHTDNGAVAHIKKHCSRFQECQTSLINYRRDGSPFINLVTIIPIGWGDSEEPVFLVGFQVDLVEQPGAVLERKPNGLYVVNYSQQKADQASALIAAGETTVMRDDDREMQDPVEAEATKRAVMAHELADIISSGSDETHKWARMLLDNSHDLIHVLSLKGTFLYVSPSVERLLGYKAEELVGRSISEFCHPSDVVPVFRELKDSTSNASIAAAARQWARHDGTVNPPTKGGAGQTGPQVNLIMRMRHKHHGHTWIENSGKLHLEQGKGRKVVISSGRPRPVYNLPWEQARRTLDAREPGFWSKMSTDGLVISTSGSVGDVIDRSDLSKRNGGVDIFGRNISELTNTEAQGALSQALNGSEVTVVAHALLGRPVLTTFIPSSTSGGTGMPTVFAFTQKVDLVQLNMAPNVAHASSMPAIPMADGGMSKAGEPSTGSVFAELSTQRSSSWVFELHQLKNANKRLREQVRAHQRR</sequence>
<dbReference type="InterPro" id="IPR000014">
    <property type="entry name" value="PAS"/>
</dbReference>
<dbReference type="Pfam" id="PF13426">
    <property type="entry name" value="PAS_9"/>
    <property type="match status" value="1"/>
</dbReference>
<keyword evidence="14" id="KW-0675">Receptor</keyword>
<protein>
    <recommendedName>
        <fullName evidence="16">PAS domain-containing protein</fullName>
    </recommendedName>
</protein>
<evidence type="ECO:0000256" key="11">
    <source>
        <dbReference type="ARBA" id="ARBA00023125"/>
    </source>
</evidence>
<dbReference type="OrthoDB" id="447251at2759"/>
<reference evidence="17" key="1">
    <citation type="journal article" date="2018" name="Mol. Biol. Evol.">
        <title>Broad Genomic Sampling Reveals a Smut Pathogenic Ancestry of the Fungal Clade Ustilaginomycotina.</title>
        <authorList>
            <person name="Kijpornyongpan T."/>
            <person name="Mondo S.J."/>
            <person name="Barry K."/>
            <person name="Sandor L."/>
            <person name="Lee J."/>
            <person name="Lipzen A."/>
            <person name="Pangilinan J."/>
            <person name="LaButti K."/>
            <person name="Hainaut M."/>
            <person name="Henrissat B."/>
            <person name="Grigoriev I.V."/>
            <person name="Spatafora J.W."/>
            <person name="Aime M.C."/>
        </authorList>
    </citation>
    <scope>NUCLEOTIDE SEQUENCE [LARGE SCALE GENOMIC DNA]</scope>
    <source>
        <strain evidence="17">MCA 4198</strain>
    </source>
</reference>
<evidence type="ECO:0000256" key="2">
    <source>
        <dbReference type="ARBA" id="ARBA00022606"/>
    </source>
</evidence>
<keyword evidence="10" id="KW-0805">Transcription regulation</keyword>
<dbReference type="GO" id="GO:0005634">
    <property type="term" value="C:nucleus"/>
    <property type="evidence" value="ECO:0007669"/>
    <property type="project" value="TreeGrafter"/>
</dbReference>
<dbReference type="RefSeq" id="XP_025378603.1">
    <property type="nucleotide sequence ID" value="XM_025518515.1"/>
</dbReference>
<evidence type="ECO:0000313" key="18">
    <source>
        <dbReference type="Proteomes" id="UP000245768"/>
    </source>
</evidence>
<dbReference type="CDD" id="cd00130">
    <property type="entry name" value="PAS"/>
    <property type="match status" value="2"/>
</dbReference>
<dbReference type="FunFam" id="3.30.450.20:FF:000092">
    <property type="entry name" value="Related to white collar 1 protein"/>
    <property type="match status" value="1"/>
</dbReference>
<dbReference type="GO" id="GO:0003677">
    <property type="term" value="F:DNA binding"/>
    <property type="evidence" value="ECO:0007669"/>
    <property type="project" value="UniProtKB-KW"/>
</dbReference>